<sequence length="95" mass="10819">MIRLWYVTSRGSVREFQREVTGRKDECASPQLESRKNRIQGGGCSIRTPRALKGDGSGVSWLRWMMTKSLGNYLGSEKVRRILCGECPELNQREA</sequence>
<name>A0A8X6LK32_TRICU</name>
<dbReference type="EMBL" id="BMAO01006659">
    <property type="protein sequence ID" value="GFR10269.1"/>
    <property type="molecule type" value="Genomic_DNA"/>
</dbReference>
<comment type="caution">
    <text evidence="1">The sequence shown here is derived from an EMBL/GenBank/DDBJ whole genome shotgun (WGS) entry which is preliminary data.</text>
</comment>
<accession>A0A8X6LK32</accession>
<proteinExistence type="predicted"/>
<dbReference type="AlphaFoldDB" id="A0A8X6LK32"/>
<gene>
    <name evidence="1" type="ORF">TNCT_279061</name>
</gene>
<protein>
    <submittedName>
        <fullName evidence="1">Uncharacterized protein</fullName>
    </submittedName>
</protein>
<dbReference type="Proteomes" id="UP000887116">
    <property type="component" value="Unassembled WGS sequence"/>
</dbReference>
<evidence type="ECO:0000313" key="2">
    <source>
        <dbReference type="Proteomes" id="UP000887116"/>
    </source>
</evidence>
<evidence type="ECO:0000313" key="1">
    <source>
        <dbReference type="EMBL" id="GFR10269.1"/>
    </source>
</evidence>
<organism evidence="1 2">
    <name type="scientific">Trichonephila clavata</name>
    <name type="common">Joro spider</name>
    <name type="synonym">Nephila clavata</name>
    <dbReference type="NCBI Taxonomy" id="2740835"/>
    <lineage>
        <taxon>Eukaryota</taxon>
        <taxon>Metazoa</taxon>
        <taxon>Ecdysozoa</taxon>
        <taxon>Arthropoda</taxon>
        <taxon>Chelicerata</taxon>
        <taxon>Arachnida</taxon>
        <taxon>Araneae</taxon>
        <taxon>Araneomorphae</taxon>
        <taxon>Entelegynae</taxon>
        <taxon>Araneoidea</taxon>
        <taxon>Nephilidae</taxon>
        <taxon>Trichonephila</taxon>
    </lineage>
</organism>
<keyword evidence="2" id="KW-1185">Reference proteome</keyword>
<reference evidence="1" key="1">
    <citation type="submission" date="2020-07" db="EMBL/GenBank/DDBJ databases">
        <title>Multicomponent nature underlies the extraordinary mechanical properties of spider dragline silk.</title>
        <authorList>
            <person name="Kono N."/>
            <person name="Nakamura H."/>
            <person name="Mori M."/>
            <person name="Yoshida Y."/>
            <person name="Ohtoshi R."/>
            <person name="Malay A.D."/>
            <person name="Moran D.A.P."/>
            <person name="Tomita M."/>
            <person name="Numata K."/>
            <person name="Arakawa K."/>
        </authorList>
    </citation>
    <scope>NUCLEOTIDE SEQUENCE</scope>
</reference>